<evidence type="ECO:0000259" key="3">
    <source>
        <dbReference type="Pfam" id="PF15602"/>
    </source>
</evidence>
<proteinExistence type="predicted"/>
<dbReference type="OrthoDB" id="6670599at2"/>
<dbReference type="InterPro" id="IPR028966">
    <property type="entry name" value="Imm72"/>
</dbReference>
<dbReference type="Proteomes" id="UP000054911">
    <property type="component" value="Unassembled WGS sequence"/>
</dbReference>
<feature type="domain" description="Immunity protein 72" evidence="2">
    <location>
        <begin position="195"/>
        <end position="288"/>
    </location>
</feature>
<evidence type="ECO:0000259" key="2">
    <source>
        <dbReference type="Pfam" id="PF15584"/>
    </source>
</evidence>
<accession>A0A158C7S3</accession>
<evidence type="ECO:0000313" key="5">
    <source>
        <dbReference type="Proteomes" id="UP000054911"/>
    </source>
</evidence>
<feature type="compositionally biased region" description="Basic and acidic residues" evidence="1">
    <location>
        <begin position="295"/>
        <end position="306"/>
    </location>
</feature>
<dbReference type="Pfam" id="PF15602">
    <property type="entry name" value="Imm71"/>
    <property type="match status" value="1"/>
</dbReference>
<dbReference type="RefSeq" id="WP_061177138.1">
    <property type="nucleotide sequence ID" value="NZ_FCOE02000017.1"/>
</dbReference>
<dbReference type="Pfam" id="PF15584">
    <property type="entry name" value="Imm72"/>
    <property type="match status" value="1"/>
</dbReference>
<organism evidence="4 5">
    <name type="scientific">Caballeronia pedi</name>
    <dbReference type="NCBI Taxonomy" id="1777141"/>
    <lineage>
        <taxon>Bacteria</taxon>
        <taxon>Pseudomonadati</taxon>
        <taxon>Pseudomonadota</taxon>
        <taxon>Betaproteobacteria</taxon>
        <taxon>Burkholderiales</taxon>
        <taxon>Burkholderiaceae</taxon>
        <taxon>Caballeronia</taxon>
    </lineage>
</organism>
<name>A0A158C7S3_9BURK</name>
<protein>
    <recommendedName>
        <fullName evidence="6">Immunity protein 72 domain-containing protein</fullName>
    </recommendedName>
</protein>
<keyword evidence="5" id="KW-1185">Reference proteome</keyword>
<reference evidence="4" key="1">
    <citation type="submission" date="2016-01" db="EMBL/GenBank/DDBJ databases">
        <authorList>
            <person name="Peeters C."/>
        </authorList>
    </citation>
    <scope>NUCLEOTIDE SEQUENCE [LARGE SCALE GENOMIC DNA]</scope>
    <source>
        <strain evidence="4">LMG 29323</strain>
    </source>
</reference>
<feature type="domain" description="Immunity protein 71" evidence="3">
    <location>
        <begin position="11"/>
        <end position="163"/>
    </location>
</feature>
<comment type="caution">
    <text evidence="4">The sequence shown here is derived from an EMBL/GenBank/DDBJ whole genome shotgun (WGS) entry which is preliminary data.</text>
</comment>
<evidence type="ECO:0008006" key="6">
    <source>
        <dbReference type="Google" id="ProtNLM"/>
    </source>
</evidence>
<dbReference type="STRING" id="1777141.AWB80_04759"/>
<evidence type="ECO:0000256" key="1">
    <source>
        <dbReference type="SAM" id="MobiDB-lite"/>
    </source>
</evidence>
<sequence>MSTYPQGVMLPSEQERKQIFHWLKRVSSYTAWNRILSYFRAWAKITEKSVQAASERGWSEKTGVPESDLILILKCLAHCEEGVSRLRAGDKRVFKYGANGEFVMANRILSYWNQMQDRIEIGENYIDEKHTPLWQEFNFALSQLSDVWRECCPNIIERRDLDEPSLVVYGVWLQEWLPKMTFPTVLPDVPDPAKHTLVVTGRTTPCSGIWEPVEVPKPKGFHLFGAPPPPEGPLPKIGCMAYLHGQSNAPQASLETADANPNADVTWRLLWRDDRYEDGTVPEEESEYAFLSPDPTREAPEPEELRGGMRVWSDTPCPYPGVWQCLDKPLGPQTVAFGVPMPRLQGERVLWRLMKAV</sequence>
<evidence type="ECO:0000313" key="4">
    <source>
        <dbReference type="EMBL" id="SAK78373.1"/>
    </source>
</evidence>
<feature type="region of interest" description="Disordered" evidence="1">
    <location>
        <begin position="285"/>
        <end position="306"/>
    </location>
</feature>
<gene>
    <name evidence="4" type="ORF">AWB80_04759</name>
</gene>
<dbReference type="EMBL" id="FCOE02000017">
    <property type="protein sequence ID" value="SAK78373.1"/>
    <property type="molecule type" value="Genomic_DNA"/>
</dbReference>
<dbReference type="AlphaFoldDB" id="A0A158C7S3"/>
<dbReference type="InterPro" id="IPR028950">
    <property type="entry name" value="Imm71"/>
</dbReference>